<dbReference type="Pfam" id="PF06419">
    <property type="entry name" value="COG6_N"/>
    <property type="match status" value="1"/>
</dbReference>
<evidence type="ECO:0000256" key="6">
    <source>
        <dbReference type="ARBA" id="ARBA00023034"/>
    </source>
</evidence>
<comment type="similarity">
    <text evidence="2 9">Belongs to the COG6 family.</text>
</comment>
<evidence type="ECO:0000256" key="7">
    <source>
        <dbReference type="ARBA" id="ARBA00023136"/>
    </source>
</evidence>
<comment type="caution">
    <text evidence="12">The sequence shown here is derived from an EMBL/GenBank/DDBJ whole genome shotgun (WGS) entry which is preliminary data.</text>
</comment>
<dbReference type="InterPro" id="IPR048369">
    <property type="entry name" value="COG6_C"/>
</dbReference>
<evidence type="ECO:0000256" key="8">
    <source>
        <dbReference type="ARBA" id="ARBA00031348"/>
    </source>
</evidence>
<dbReference type="EMBL" id="JWZX01003011">
    <property type="protein sequence ID" value="KOO25178.1"/>
    <property type="molecule type" value="Genomic_DNA"/>
</dbReference>
<dbReference type="PANTHER" id="PTHR21506">
    <property type="entry name" value="COMPONENT OF OLIGOMERIC GOLGI COMPLEX 6"/>
    <property type="match status" value="1"/>
</dbReference>
<keyword evidence="13" id="KW-1185">Reference proteome</keyword>
<comment type="function">
    <text evidence="9">Required for normal Golgi function.</text>
</comment>
<dbReference type="GO" id="GO:0015031">
    <property type="term" value="P:protein transport"/>
    <property type="evidence" value="ECO:0007669"/>
    <property type="project" value="UniProtKB-KW"/>
</dbReference>
<keyword evidence="4 9" id="KW-0813">Transport</keyword>
<evidence type="ECO:0000256" key="5">
    <source>
        <dbReference type="ARBA" id="ARBA00022927"/>
    </source>
</evidence>
<dbReference type="GO" id="GO:0000139">
    <property type="term" value="C:Golgi membrane"/>
    <property type="evidence" value="ECO:0007669"/>
    <property type="project" value="UniProtKB-SubCell"/>
</dbReference>
<feature type="domain" description="Conserved Oligomeric Golgi complex subunit 6 C-terminal" evidence="11">
    <location>
        <begin position="180"/>
        <end position="260"/>
    </location>
</feature>
<dbReference type="PANTHER" id="PTHR21506:SF0">
    <property type="entry name" value="CONSERVED OLIGOMERIC GOLGI COMPLEX SUBUNIT 6"/>
    <property type="match status" value="1"/>
</dbReference>
<evidence type="ECO:0000256" key="3">
    <source>
        <dbReference type="ARBA" id="ARBA00020973"/>
    </source>
</evidence>
<protein>
    <recommendedName>
        <fullName evidence="3 9">Conserved oligomeric Golgi complex subunit 6</fullName>
        <shortName evidence="9">COG complex subunit 6</shortName>
    </recommendedName>
    <alternativeName>
        <fullName evidence="8 9">Component of oligomeric Golgi complex 6</fullName>
    </alternativeName>
</protein>
<keyword evidence="5 9" id="KW-0653">Protein transport</keyword>
<dbReference type="InterPro" id="IPR048368">
    <property type="entry name" value="COG6_N"/>
</dbReference>
<evidence type="ECO:0000313" key="13">
    <source>
        <dbReference type="Proteomes" id="UP000037460"/>
    </source>
</evidence>
<gene>
    <name evidence="12" type="ORF">Ctob_001751</name>
</gene>
<evidence type="ECO:0000259" key="11">
    <source>
        <dbReference type="Pfam" id="PF20653"/>
    </source>
</evidence>
<dbReference type="SMART" id="SM01087">
    <property type="entry name" value="COG6"/>
    <property type="match status" value="1"/>
</dbReference>
<name>A0A0M0JG08_9EUKA</name>
<evidence type="ECO:0000259" key="10">
    <source>
        <dbReference type="Pfam" id="PF06419"/>
    </source>
</evidence>
<feature type="domain" description="Conserved oligomeric complex COG6 N-terminal" evidence="10">
    <location>
        <begin position="33"/>
        <end position="139"/>
    </location>
</feature>
<proteinExistence type="inferred from homology"/>
<dbReference type="AlphaFoldDB" id="A0A0M0JG08"/>
<sequence>MNPSLQRKLRRSMEPESAETLAALRSFDAELLPENTVSSRRALLSRIEVRGLTLSHSLLSMFGELQTALDAADAEACCLAEACGSISKQLQDSRAATEMLLLQTERVRKELAATERRAELTVAFERAYTLTEDEEELLNAPFDAQSPFGPASELAPLLAVLQRVHEIHARAKALLLGPYQRLGLELTSSMAAHEERGLGLLYRWVHEQCRVLPLQASATSLRPLRQALEALRHKPTMLSYCLNEVVRCRQQPLLAAWSASLGAADDADDALDTARLRALDTLDTALRTLRSALVAETSLLRQLMPPAAAEAPAGEGGARHVPCDL</sequence>
<keyword evidence="6 9" id="KW-0333">Golgi apparatus</keyword>
<evidence type="ECO:0000256" key="2">
    <source>
        <dbReference type="ARBA" id="ARBA00011023"/>
    </source>
</evidence>
<dbReference type="GO" id="GO:0006891">
    <property type="term" value="P:intra-Golgi vesicle-mediated transport"/>
    <property type="evidence" value="ECO:0007669"/>
    <property type="project" value="UniProtKB-UniRule"/>
</dbReference>
<comment type="subcellular location">
    <subcellularLocation>
        <location evidence="1 9">Golgi apparatus membrane</location>
        <topology evidence="1 9">Peripheral membrane protein</topology>
    </subcellularLocation>
</comment>
<dbReference type="Pfam" id="PF20653">
    <property type="entry name" value="COG6_C"/>
    <property type="match status" value="1"/>
</dbReference>
<evidence type="ECO:0000256" key="9">
    <source>
        <dbReference type="RuleBase" id="RU365075"/>
    </source>
</evidence>
<evidence type="ECO:0000313" key="12">
    <source>
        <dbReference type="EMBL" id="KOO25178.1"/>
    </source>
</evidence>
<organism evidence="12 13">
    <name type="scientific">Chrysochromulina tobinii</name>
    <dbReference type="NCBI Taxonomy" id="1460289"/>
    <lineage>
        <taxon>Eukaryota</taxon>
        <taxon>Haptista</taxon>
        <taxon>Haptophyta</taxon>
        <taxon>Prymnesiophyceae</taxon>
        <taxon>Prymnesiales</taxon>
        <taxon>Chrysochromulinaceae</taxon>
        <taxon>Chrysochromulina</taxon>
    </lineage>
</organism>
<dbReference type="OrthoDB" id="272987at2759"/>
<dbReference type="Proteomes" id="UP000037460">
    <property type="component" value="Unassembled WGS sequence"/>
</dbReference>
<evidence type="ECO:0000256" key="1">
    <source>
        <dbReference type="ARBA" id="ARBA00004395"/>
    </source>
</evidence>
<accession>A0A0M0JG08</accession>
<reference evidence="13" key="1">
    <citation type="journal article" date="2015" name="PLoS Genet.">
        <title>Genome Sequence and Transcriptome Analyses of Chrysochromulina tobin: Metabolic Tools for Enhanced Algal Fitness in the Prominent Order Prymnesiales (Haptophyceae).</title>
        <authorList>
            <person name="Hovde B.T."/>
            <person name="Deodato C.R."/>
            <person name="Hunsperger H.M."/>
            <person name="Ryken S.A."/>
            <person name="Yost W."/>
            <person name="Jha R.K."/>
            <person name="Patterson J."/>
            <person name="Monnat R.J. Jr."/>
            <person name="Barlow S.B."/>
            <person name="Starkenburg S.R."/>
            <person name="Cattolico R.A."/>
        </authorList>
    </citation>
    <scope>NUCLEOTIDE SEQUENCE</scope>
    <source>
        <strain evidence="13">CCMP291</strain>
    </source>
</reference>
<evidence type="ECO:0000256" key="4">
    <source>
        <dbReference type="ARBA" id="ARBA00022448"/>
    </source>
</evidence>
<dbReference type="GO" id="GO:0017119">
    <property type="term" value="C:Golgi transport complex"/>
    <property type="evidence" value="ECO:0007669"/>
    <property type="project" value="UniProtKB-UniRule"/>
</dbReference>
<comment type="subunit">
    <text evidence="9">Component of the conserved oligomeric Golgi complex.</text>
</comment>
<dbReference type="InterPro" id="IPR010490">
    <property type="entry name" value="COG6"/>
</dbReference>
<keyword evidence="7 9" id="KW-0472">Membrane</keyword>